<evidence type="ECO:0000313" key="4">
    <source>
        <dbReference type="EMBL" id="CAL5219631.1"/>
    </source>
</evidence>
<feature type="region of interest" description="Disordered" evidence="2">
    <location>
        <begin position="1"/>
        <end position="115"/>
    </location>
</feature>
<feature type="region of interest" description="Disordered" evidence="2">
    <location>
        <begin position="186"/>
        <end position="207"/>
    </location>
</feature>
<dbReference type="PROSITE" id="PS50076">
    <property type="entry name" value="DNAJ_2"/>
    <property type="match status" value="1"/>
</dbReference>
<accession>A0ABP1FI84</accession>
<evidence type="ECO:0000313" key="5">
    <source>
        <dbReference type="Proteomes" id="UP001497392"/>
    </source>
</evidence>
<feature type="compositionally biased region" description="Basic residues" evidence="2">
    <location>
        <begin position="1"/>
        <end position="43"/>
    </location>
</feature>
<dbReference type="SMART" id="SM00322">
    <property type="entry name" value="KH"/>
    <property type="match status" value="1"/>
</dbReference>
<proteinExistence type="predicted"/>
<dbReference type="SUPFAM" id="SSF54791">
    <property type="entry name" value="Eukaryotic type KH-domain (KH-domain type I)"/>
    <property type="match status" value="1"/>
</dbReference>
<dbReference type="PANTHER" id="PTHR24074">
    <property type="entry name" value="CO-CHAPERONE PROTEIN DJLA"/>
    <property type="match status" value="1"/>
</dbReference>
<comment type="caution">
    <text evidence="4">The sequence shown here is derived from an EMBL/GenBank/DDBJ whole genome shotgun (WGS) entry which is preliminary data.</text>
</comment>
<organism evidence="4 5">
    <name type="scientific">Coccomyxa viridis</name>
    <dbReference type="NCBI Taxonomy" id="1274662"/>
    <lineage>
        <taxon>Eukaryota</taxon>
        <taxon>Viridiplantae</taxon>
        <taxon>Chlorophyta</taxon>
        <taxon>core chlorophytes</taxon>
        <taxon>Trebouxiophyceae</taxon>
        <taxon>Trebouxiophyceae incertae sedis</taxon>
        <taxon>Coccomyxaceae</taxon>
        <taxon>Coccomyxa</taxon>
    </lineage>
</organism>
<feature type="region of interest" description="Disordered" evidence="2">
    <location>
        <begin position="320"/>
        <end position="341"/>
    </location>
</feature>
<dbReference type="SMART" id="SM00271">
    <property type="entry name" value="DnaJ"/>
    <property type="match status" value="1"/>
</dbReference>
<evidence type="ECO:0000256" key="2">
    <source>
        <dbReference type="SAM" id="MobiDB-lite"/>
    </source>
</evidence>
<protein>
    <submittedName>
        <fullName evidence="4">G1505 protein</fullName>
    </submittedName>
</protein>
<dbReference type="Gene3D" id="3.30.1370.10">
    <property type="entry name" value="K Homology domain, type 1"/>
    <property type="match status" value="1"/>
</dbReference>
<evidence type="ECO:0000256" key="1">
    <source>
        <dbReference type="PROSITE-ProRule" id="PRU00117"/>
    </source>
</evidence>
<keyword evidence="1" id="KW-0694">RNA-binding</keyword>
<dbReference type="PRINTS" id="PR00625">
    <property type="entry name" value="JDOMAIN"/>
</dbReference>
<feature type="compositionally biased region" description="Basic and acidic residues" evidence="2">
    <location>
        <begin position="44"/>
        <end position="93"/>
    </location>
</feature>
<dbReference type="SUPFAM" id="SSF46565">
    <property type="entry name" value="Chaperone J-domain"/>
    <property type="match status" value="1"/>
</dbReference>
<sequence>MGRSRSRSRERRRGRSSSRERRRARSRSRNKYRKKEKGHRSKDRHRDDKPRRQSEEAGAEPKQREPLDRGPDTEEAKKKARLEKLAAWKRQQEQQKQPIFDAPGDDDEVPESKQEDVKVWMPWEDPDAAYASQASSAIPVVPQEILAKKAKAAAKLYEEKAAELAAADGEDPLDAFMAQEILPEVKQKEQQEAARKEEERKALAQQLAEGKKLPKLTEILESDDEPEPDLVLEVPVKKVKLVVGPGGEKIKVIERKSKARLQILKEEEELTRAFGSGPVLPKPKVPTNGEAEPQMTKIMIFGNANQCETAQRMIQEAIENKEQKQKQREKEYEKKRDQKARDRQMYYMRHTRDYETLELPVGASRADVKAAYRKLAKVWHPDKHPDNKEEATERFQKIAKAYDSLMLTEEDARIEALGHK</sequence>
<gene>
    <name evidence="4" type="primary">g1505</name>
    <name evidence="4" type="ORF">VP750_LOCUS1290</name>
</gene>
<dbReference type="Gene3D" id="1.10.287.110">
    <property type="entry name" value="DnaJ domain"/>
    <property type="match status" value="1"/>
</dbReference>
<feature type="compositionally biased region" description="Basic and acidic residues" evidence="2">
    <location>
        <begin position="186"/>
        <end position="202"/>
    </location>
</feature>
<dbReference type="InterPro" id="IPR036869">
    <property type="entry name" value="J_dom_sf"/>
</dbReference>
<keyword evidence="5" id="KW-1185">Reference proteome</keyword>
<dbReference type="InterPro" id="IPR050817">
    <property type="entry name" value="DjlA_DnaK_co-chaperone"/>
</dbReference>
<dbReference type="Proteomes" id="UP001497392">
    <property type="component" value="Unassembled WGS sequence"/>
</dbReference>
<dbReference type="InterPro" id="IPR004088">
    <property type="entry name" value="KH_dom_type_1"/>
</dbReference>
<name>A0ABP1FI84_9CHLO</name>
<dbReference type="Pfam" id="PF00226">
    <property type="entry name" value="DnaJ"/>
    <property type="match status" value="1"/>
</dbReference>
<evidence type="ECO:0000259" key="3">
    <source>
        <dbReference type="PROSITE" id="PS50076"/>
    </source>
</evidence>
<dbReference type="InterPro" id="IPR001623">
    <property type="entry name" value="DnaJ_domain"/>
</dbReference>
<dbReference type="PROSITE" id="PS50084">
    <property type="entry name" value="KH_TYPE_1"/>
    <property type="match status" value="1"/>
</dbReference>
<dbReference type="Pfam" id="PF00013">
    <property type="entry name" value="KH_1"/>
    <property type="match status" value="1"/>
</dbReference>
<reference evidence="4 5" key="1">
    <citation type="submission" date="2024-06" db="EMBL/GenBank/DDBJ databases">
        <authorList>
            <person name="Kraege A."/>
            <person name="Thomma B."/>
        </authorList>
    </citation>
    <scope>NUCLEOTIDE SEQUENCE [LARGE SCALE GENOMIC DNA]</scope>
</reference>
<feature type="domain" description="J" evidence="3">
    <location>
        <begin position="352"/>
        <end position="418"/>
    </location>
</feature>
<dbReference type="EMBL" id="CAXHTA020000002">
    <property type="protein sequence ID" value="CAL5219631.1"/>
    <property type="molecule type" value="Genomic_DNA"/>
</dbReference>
<dbReference type="InterPro" id="IPR036612">
    <property type="entry name" value="KH_dom_type_1_sf"/>
</dbReference>
<dbReference type="InterPro" id="IPR004087">
    <property type="entry name" value="KH_dom"/>
</dbReference>
<dbReference type="CDD" id="cd06257">
    <property type="entry name" value="DnaJ"/>
    <property type="match status" value="1"/>
</dbReference>